<sequence length="775" mass="84589">MINDNSFRGESHVAQQRRRDKLRNNILVTSLYPHQNDPGAGAGADLSQVRSVRNCDATMFSSEMLNFSANNHHHHQHVLLSGKSVQQHPETDQTGHSAGFPNSSHHQHNSDWFANYASVSGGVGEVFPGIYASQGGGGGGGNVYGHDHGGQSSLTHHGSEISTTQKSSYGGGEMNFSSSSSPYYNNSNVVHEGMVSQGYENNIGSLVQQNIRPTTHSSPIYRDNTDHHQSVSMIHTKPMVSSHQWNNGTHELAFSTANREGSGIETARGLSLSLSSHQPSSEMEHVIHFGQKLGPQSLHSEEMCNNSEDSKTGCYVNIGNGSGYGGNSLQGVVVGSSPYHHRRSMGPLGPFTGYATILKNSKYMRAAQQLLDEFCSVAGPRGVQTCETSGMDDSREVSISSDPINGEGEIGVIGGTSGVVSSSSLNSSCEAGGGGGEGQLGTRSCQSYHQPEFQQRKAKLLYMQEEVCRRYKQYHQQMQMVMSSFDSVAGLSSATPYTSLAVKTVSRHFRFLKGAISDQLRRISKLLGEDLLSHAGVAGLHGYEGDMAMPKFMDDQGLRKQKTSGDRLGFLEPQHHVWRPQRGLPERAVAVLRAWLFDHFLHPYPTDTDKHMLANQTGLSRNQVSNWFINARVRVWKPMVEEMHMLDTKNATDTGQDSNKSIHPKPNASSSAGHYSTHAKTSSECPTAVPISSSEPGRGYEQWAALDKRSQMNCQVPNDGNLGLMSIVPYHQSGLGAVSLTLGLRHSTEGSEQRQQQEHPLSRHYGDHMFQNYVG</sequence>
<evidence type="ECO:0000313" key="12">
    <source>
        <dbReference type="Proteomes" id="UP001419268"/>
    </source>
</evidence>
<feature type="region of interest" description="Disordered" evidence="9">
    <location>
        <begin position="746"/>
        <end position="767"/>
    </location>
</feature>
<dbReference type="InterPro" id="IPR001356">
    <property type="entry name" value="HD"/>
</dbReference>
<keyword evidence="6" id="KW-0804">Transcription</keyword>
<evidence type="ECO:0000259" key="10">
    <source>
        <dbReference type="PROSITE" id="PS50071"/>
    </source>
</evidence>
<comment type="caution">
    <text evidence="11">The sequence shown here is derived from an EMBL/GenBank/DDBJ whole genome shotgun (WGS) entry which is preliminary data.</text>
</comment>
<dbReference type="CDD" id="cd00086">
    <property type="entry name" value="homeodomain"/>
    <property type="match status" value="1"/>
</dbReference>
<dbReference type="InterPro" id="IPR009057">
    <property type="entry name" value="Homeodomain-like_sf"/>
</dbReference>
<evidence type="ECO:0000256" key="8">
    <source>
        <dbReference type="PROSITE-ProRule" id="PRU00108"/>
    </source>
</evidence>
<dbReference type="InterPro" id="IPR008422">
    <property type="entry name" value="KN_HD"/>
</dbReference>
<evidence type="ECO:0000256" key="2">
    <source>
        <dbReference type="ARBA" id="ARBA00006454"/>
    </source>
</evidence>
<feature type="domain" description="Homeobox" evidence="10">
    <location>
        <begin position="575"/>
        <end position="638"/>
    </location>
</feature>
<feature type="region of interest" description="Disordered" evidence="9">
    <location>
        <begin position="387"/>
        <end position="406"/>
    </location>
</feature>
<dbReference type="InterPro" id="IPR050224">
    <property type="entry name" value="TALE_homeobox"/>
</dbReference>
<comment type="similarity">
    <text evidence="2">Belongs to the TALE/BELL homeobox family.</text>
</comment>
<keyword evidence="12" id="KW-1185">Reference proteome</keyword>
<dbReference type="Pfam" id="PF05920">
    <property type="entry name" value="Homeobox_KN"/>
    <property type="match status" value="1"/>
</dbReference>
<feature type="DNA-binding region" description="Homeobox" evidence="8">
    <location>
        <begin position="577"/>
        <end position="639"/>
    </location>
</feature>
<keyword evidence="4 8" id="KW-0238">DNA-binding</keyword>
<dbReference type="PROSITE" id="PS50071">
    <property type="entry name" value="HOMEOBOX_2"/>
    <property type="match status" value="1"/>
</dbReference>
<name>A0AAP0KUY8_9MAGN</name>
<protein>
    <recommendedName>
        <fullName evidence="10">Homeobox domain-containing protein</fullName>
    </recommendedName>
</protein>
<dbReference type="GO" id="GO:0005634">
    <property type="term" value="C:nucleus"/>
    <property type="evidence" value="ECO:0007669"/>
    <property type="project" value="UniProtKB-SubCell"/>
</dbReference>
<dbReference type="InterPro" id="IPR006563">
    <property type="entry name" value="POX_dom"/>
</dbReference>
<gene>
    <name evidence="11" type="ORF">Scep_005037</name>
</gene>
<dbReference type="Pfam" id="PF07526">
    <property type="entry name" value="POX"/>
    <property type="match status" value="1"/>
</dbReference>
<feature type="compositionally biased region" description="Polar residues" evidence="9">
    <location>
        <begin position="650"/>
        <end position="695"/>
    </location>
</feature>
<feature type="region of interest" description="Disordered" evidence="9">
    <location>
        <begin position="84"/>
        <end position="106"/>
    </location>
</feature>
<reference evidence="11 12" key="1">
    <citation type="submission" date="2024-01" db="EMBL/GenBank/DDBJ databases">
        <title>Genome assemblies of Stephania.</title>
        <authorList>
            <person name="Yang L."/>
        </authorList>
    </citation>
    <scope>NUCLEOTIDE SEQUENCE [LARGE SCALE GENOMIC DNA]</scope>
    <source>
        <strain evidence="11">JXDWG</strain>
        <tissue evidence="11">Leaf</tissue>
    </source>
</reference>
<feature type="compositionally biased region" description="Polar residues" evidence="9">
    <location>
        <begin position="151"/>
        <end position="168"/>
    </location>
</feature>
<dbReference type="SUPFAM" id="SSF46689">
    <property type="entry name" value="Homeodomain-like"/>
    <property type="match status" value="1"/>
</dbReference>
<evidence type="ECO:0000256" key="3">
    <source>
        <dbReference type="ARBA" id="ARBA00023015"/>
    </source>
</evidence>
<evidence type="ECO:0000256" key="4">
    <source>
        <dbReference type="ARBA" id="ARBA00023125"/>
    </source>
</evidence>
<dbReference type="SMART" id="SM00389">
    <property type="entry name" value="HOX"/>
    <property type="match status" value="1"/>
</dbReference>
<dbReference type="AlphaFoldDB" id="A0AAP0KUY8"/>
<dbReference type="FunFam" id="1.10.10.60:FF:000117">
    <property type="entry name" value="BEL1-like homeodomain protein 9"/>
    <property type="match status" value="1"/>
</dbReference>
<feature type="compositionally biased region" description="Polar residues" evidence="9">
    <location>
        <begin position="84"/>
        <end position="104"/>
    </location>
</feature>
<keyword evidence="7 8" id="KW-0539">Nucleus</keyword>
<comment type="subcellular location">
    <subcellularLocation>
        <location evidence="1 8">Nucleus</location>
    </subcellularLocation>
</comment>
<evidence type="ECO:0000256" key="9">
    <source>
        <dbReference type="SAM" id="MobiDB-lite"/>
    </source>
</evidence>
<feature type="region of interest" description="Disordered" evidence="9">
    <location>
        <begin position="650"/>
        <end position="698"/>
    </location>
</feature>
<keyword evidence="5 8" id="KW-0371">Homeobox</keyword>
<dbReference type="Gene3D" id="1.10.10.60">
    <property type="entry name" value="Homeodomain-like"/>
    <property type="match status" value="1"/>
</dbReference>
<evidence type="ECO:0000256" key="6">
    <source>
        <dbReference type="ARBA" id="ARBA00023163"/>
    </source>
</evidence>
<proteinExistence type="inferred from homology"/>
<dbReference type="GO" id="GO:0006355">
    <property type="term" value="P:regulation of DNA-templated transcription"/>
    <property type="evidence" value="ECO:0007669"/>
    <property type="project" value="InterPro"/>
</dbReference>
<dbReference type="PANTHER" id="PTHR11850">
    <property type="entry name" value="HOMEOBOX PROTEIN TRANSCRIPTION FACTORS"/>
    <property type="match status" value="1"/>
</dbReference>
<dbReference type="EMBL" id="JBBNAG010000002">
    <property type="protein sequence ID" value="KAK9158463.1"/>
    <property type="molecule type" value="Genomic_DNA"/>
</dbReference>
<dbReference type="SMART" id="SM00574">
    <property type="entry name" value="POX"/>
    <property type="match status" value="1"/>
</dbReference>
<accession>A0AAP0KUY8</accession>
<dbReference type="Proteomes" id="UP001419268">
    <property type="component" value="Unassembled WGS sequence"/>
</dbReference>
<evidence type="ECO:0000256" key="7">
    <source>
        <dbReference type="ARBA" id="ARBA00023242"/>
    </source>
</evidence>
<keyword evidence="3" id="KW-0805">Transcription regulation</keyword>
<evidence type="ECO:0000256" key="1">
    <source>
        <dbReference type="ARBA" id="ARBA00004123"/>
    </source>
</evidence>
<dbReference type="GO" id="GO:0003677">
    <property type="term" value="F:DNA binding"/>
    <property type="evidence" value="ECO:0007669"/>
    <property type="project" value="UniProtKB-UniRule"/>
</dbReference>
<organism evidence="11 12">
    <name type="scientific">Stephania cephalantha</name>
    <dbReference type="NCBI Taxonomy" id="152367"/>
    <lineage>
        <taxon>Eukaryota</taxon>
        <taxon>Viridiplantae</taxon>
        <taxon>Streptophyta</taxon>
        <taxon>Embryophyta</taxon>
        <taxon>Tracheophyta</taxon>
        <taxon>Spermatophyta</taxon>
        <taxon>Magnoliopsida</taxon>
        <taxon>Ranunculales</taxon>
        <taxon>Menispermaceae</taxon>
        <taxon>Menispermoideae</taxon>
        <taxon>Cissampelideae</taxon>
        <taxon>Stephania</taxon>
    </lineage>
</organism>
<evidence type="ECO:0000313" key="11">
    <source>
        <dbReference type="EMBL" id="KAK9158463.1"/>
    </source>
</evidence>
<evidence type="ECO:0000256" key="5">
    <source>
        <dbReference type="ARBA" id="ARBA00023155"/>
    </source>
</evidence>
<feature type="region of interest" description="Disordered" evidence="9">
    <location>
        <begin position="148"/>
        <end position="174"/>
    </location>
</feature>